<dbReference type="AlphaFoldDB" id="Q5ZBH1"/>
<proteinExistence type="predicted"/>
<dbReference type="Proteomes" id="UP000817658">
    <property type="component" value="Chromosome 1"/>
</dbReference>
<accession>Q5ZBH1</accession>
<name>Q5ZBH1_ORYSJ</name>
<sequence length="136" mass="14866">MFGPARGAVGRGSRLACVRARAYVCFGGGTRWSSSVACGAVRCGGGDGISVIWLCAAINGEFTPSRQYFGCRYHCNGEDSRECQSQTEQRYIAGFQWEMASSLPISHLLLHRPPAEWQTHFHQRCCCCACAGQAYC</sequence>
<protein>
    <submittedName>
        <fullName evidence="1">Uncharacterized protein B1040D09.12</fullName>
    </submittedName>
</protein>
<gene>
    <name evidence="1" type="primary">B1040D09.12</name>
</gene>
<dbReference type="EMBL" id="AP003328">
    <property type="protein sequence ID" value="BAD61520.1"/>
    <property type="molecule type" value="Genomic_DNA"/>
</dbReference>
<organism evidence="1">
    <name type="scientific">Oryza sativa subsp. japonica</name>
    <name type="common">Rice</name>
    <dbReference type="NCBI Taxonomy" id="39947"/>
    <lineage>
        <taxon>Eukaryota</taxon>
        <taxon>Viridiplantae</taxon>
        <taxon>Streptophyta</taxon>
        <taxon>Embryophyta</taxon>
        <taxon>Tracheophyta</taxon>
        <taxon>Spermatophyta</taxon>
        <taxon>Magnoliopsida</taxon>
        <taxon>Liliopsida</taxon>
        <taxon>Poales</taxon>
        <taxon>Poaceae</taxon>
        <taxon>BOP clade</taxon>
        <taxon>Oryzoideae</taxon>
        <taxon>Oryzeae</taxon>
        <taxon>Oryzinae</taxon>
        <taxon>Oryza</taxon>
        <taxon>Oryza sativa</taxon>
    </lineage>
</organism>
<reference evidence="1" key="1">
    <citation type="journal article" date="2002" name="Nature">
        <title>The genome sequence and structure of rice chromosome 1.</title>
        <authorList>
            <person name="Sasaki T."/>
            <person name="Matsumoto T."/>
            <person name="Yamamoto K."/>
            <person name="Sakata K."/>
            <person name="Baba T."/>
            <person name="Katayose Y."/>
            <person name="Wu J."/>
            <person name="Niimura Y."/>
            <person name="Cheng Z."/>
            <person name="Nagamura Y."/>
            <person name="Antonio B.A."/>
            <person name="Kanamori H."/>
            <person name="Hosokawa S."/>
            <person name="Masukawa M."/>
            <person name="Arikawa K."/>
            <person name="Chiden Y."/>
            <person name="Hayashi M."/>
            <person name="Okamoto M."/>
            <person name="Ando T."/>
            <person name="Aoki H."/>
            <person name="Arita K."/>
            <person name="Hamada M."/>
            <person name="Harada C."/>
            <person name="Hijishita S."/>
            <person name="Honda M."/>
            <person name="Ichikawa Y."/>
            <person name="Idonuma A."/>
            <person name="Iijima M."/>
            <person name="Ikeda M."/>
            <person name="Ikeno M."/>
            <person name="Itoh S."/>
            <person name="Itoh T."/>
            <person name="Itoh Y."/>
            <person name="Itoh Y."/>
            <person name="Iwabuchi A."/>
            <person name="Kamiya K."/>
            <person name="Karasawa W."/>
            <person name="Katagiri S."/>
            <person name="Kikuta A."/>
            <person name="Kobayashi N."/>
            <person name="Kono I."/>
            <person name="Machita K."/>
            <person name="Maehara T."/>
            <person name="Mizuno H."/>
            <person name="Mizubayashi T."/>
            <person name="Mukai Y."/>
            <person name="Nagasaki H."/>
            <person name="Nakashima M."/>
            <person name="Nakama Y."/>
            <person name="Nakamichi Y."/>
            <person name="Nakamura M."/>
            <person name="Namiki N."/>
            <person name="Negishi M."/>
            <person name="Ohta I."/>
            <person name="Ono N."/>
            <person name="Saji S."/>
            <person name="Sakai K."/>
            <person name="Shibata M."/>
            <person name="Shimokawa T."/>
            <person name="Shomura A."/>
            <person name="Song J."/>
            <person name="Takazaki Y."/>
            <person name="Terasawa K."/>
            <person name="Tsuji K."/>
            <person name="Waki K."/>
            <person name="Yamagata H."/>
            <person name="Yamane H."/>
            <person name="Yoshiki S."/>
            <person name="Yoshihara R."/>
            <person name="Yukawa K."/>
            <person name="Zhong H."/>
            <person name="Iwama H."/>
            <person name="Endo T."/>
            <person name="Ito H."/>
            <person name="Hahn J.H."/>
            <person name="Kim H.I."/>
            <person name="Eun M.Y."/>
            <person name="Yano M."/>
            <person name="Jiang J."/>
            <person name="Gojobori T."/>
        </authorList>
    </citation>
    <scope>NUCLEOTIDE SEQUENCE [LARGE SCALE GENOMIC DNA]</scope>
</reference>
<evidence type="ECO:0000313" key="1">
    <source>
        <dbReference type="EMBL" id="BAD61520.1"/>
    </source>
</evidence>